<gene>
    <name evidence="2" type="ORF">H5410_001187</name>
</gene>
<dbReference type="OrthoDB" id="1304322at2759"/>
<evidence type="ECO:0000313" key="2">
    <source>
        <dbReference type="EMBL" id="KAG5629470.1"/>
    </source>
</evidence>
<reference evidence="2 3" key="1">
    <citation type="submission" date="2020-09" db="EMBL/GenBank/DDBJ databases">
        <title>De no assembly of potato wild relative species, Solanum commersonii.</title>
        <authorList>
            <person name="Cho K."/>
        </authorList>
    </citation>
    <scope>NUCLEOTIDE SEQUENCE [LARGE SCALE GENOMIC DNA]</scope>
    <source>
        <strain evidence="2">LZ3.2</strain>
        <tissue evidence="2">Leaf</tissue>
    </source>
</reference>
<dbReference type="PANTHER" id="PTHR47481">
    <property type="match status" value="1"/>
</dbReference>
<evidence type="ECO:0000256" key="1">
    <source>
        <dbReference type="SAM" id="MobiDB-lite"/>
    </source>
</evidence>
<dbReference type="Pfam" id="PF14223">
    <property type="entry name" value="Retrotran_gag_2"/>
    <property type="match status" value="2"/>
</dbReference>
<dbReference type="Proteomes" id="UP000824120">
    <property type="component" value="Chromosome 1"/>
</dbReference>
<feature type="region of interest" description="Disordered" evidence="1">
    <location>
        <begin position="514"/>
        <end position="535"/>
    </location>
</feature>
<evidence type="ECO:0000313" key="3">
    <source>
        <dbReference type="Proteomes" id="UP000824120"/>
    </source>
</evidence>
<protein>
    <submittedName>
        <fullName evidence="2">Uncharacterized protein</fullName>
    </submittedName>
</protein>
<organism evidence="2 3">
    <name type="scientific">Solanum commersonii</name>
    <name type="common">Commerson's wild potato</name>
    <name type="synonym">Commerson's nightshade</name>
    <dbReference type="NCBI Taxonomy" id="4109"/>
    <lineage>
        <taxon>Eukaryota</taxon>
        <taxon>Viridiplantae</taxon>
        <taxon>Streptophyta</taxon>
        <taxon>Embryophyta</taxon>
        <taxon>Tracheophyta</taxon>
        <taxon>Spermatophyta</taxon>
        <taxon>Magnoliopsida</taxon>
        <taxon>eudicotyledons</taxon>
        <taxon>Gunneridae</taxon>
        <taxon>Pentapetalae</taxon>
        <taxon>asterids</taxon>
        <taxon>lamiids</taxon>
        <taxon>Solanales</taxon>
        <taxon>Solanaceae</taxon>
        <taxon>Solanoideae</taxon>
        <taxon>Solaneae</taxon>
        <taxon>Solanum</taxon>
    </lineage>
</organism>
<accession>A0A9J6AY79</accession>
<keyword evidence="3" id="KW-1185">Reference proteome</keyword>
<feature type="compositionally biased region" description="Basic residues" evidence="1">
    <location>
        <begin position="523"/>
        <end position="535"/>
    </location>
</feature>
<proteinExistence type="predicted"/>
<comment type="caution">
    <text evidence="2">The sequence shown here is derived from an EMBL/GenBank/DDBJ whole genome shotgun (WGS) entry which is preliminary data.</text>
</comment>
<dbReference type="PANTHER" id="PTHR47481:SF4">
    <property type="entry name" value="REVERSE TRANSCRIPTASE"/>
    <property type="match status" value="1"/>
</dbReference>
<name>A0A9J6AY79_SOLCO</name>
<dbReference type="AlphaFoldDB" id="A0A9J6AY79"/>
<sequence>MNFPNEESDNSTISVEDEQIKRVQLKMQFQSTRKEDLKTIESYVNKLKSIANSLAEIDSPISDPDMVLQLLAGLPIQYLPLKNTISSMRPLPNFEEASSMVYKHEGMSFRKDESNNSSTNSVEDDQIRRAQLQIQFHGTRREDFQPIESYVKKLKSIANSLAEIDSPISDSDMVLQLLAGLPNQYLPLKNTISSMRPLPNFEEASSMLYMQEELLQDREKKFKADAGAEQSSGLFTADTFFTVVDTVGIVVAAVGAVGTICAGVGALGTAVGAVSTVNATRMIAASAITVVVGWKIWQRKIIVGSAITVVAGWKIGKHSLAITHSVTYNIIPLYKINTQRTKNSTIIRSSRRTKESTMSIPFPSSIDLSSKDETIITVQQLKMQFLGTRKGDLDTIESYVKNLKSIADSLSANDNPLSDSDLVLQLLAGLPSSQYLPYQNRISSQLPQPDFSGACSLLYMYESLLQEQNVNHTSEDENYRYKEMFDKFFGAFNTVSSVVATAMDVWSMFGRTPTMASTTGNRKNTKRRNRGRGRR</sequence>
<dbReference type="EMBL" id="JACXVP010000001">
    <property type="protein sequence ID" value="KAG5629470.1"/>
    <property type="molecule type" value="Genomic_DNA"/>
</dbReference>